<name>A0ACC7NWN6_9BACL</name>
<gene>
    <name evidence="1" type="ORF">ACI1P1_12755</name>
</gene>
<keyword evidence="2" id="KW-1185">Reference proteome</keyword>
<evidence type="ECO:0000313" key="1">
    <source>
        <dbReference type="EMBL" id="MFM9329158.1"/>
    </source>
</evidence>
<reference evidence="1" key="1">
    <citation type="submission" date="2024-12" db="EMBL/GenBank/DDBJ databases">
        <authorList>
            <person name="Wu N."/>
        </authorList>
    </citation>
    <scope>NUCLEOTIDE SEQUENCE</scope>
    <source>
        <strain evidence="1">P15</strain>
    </source>
</reference>
<organism evidence="1 2">
    <name type="scientific">Paenibacillus mesotrionivorans</name>
    <dbReference type="NCBI Taxonomy" id="3160968"/>
    <lineage>
        <taxon>Bacteria</taxon>
        <taxon>Bacillati</taxon>
        <taxon>Bacillota</taxon>
        <taxon>Bacilli</taxon>
        <taxon>Bacillales</taxon>
        <taxon>Paenibacillaceae</taxon>
        <taxon>Paenibacillus</taxon>
    </lineage>
</organism>
<evidence type="ECO:0000313" key="2">
    <source>
        <dbReference type="Proteomes" id="UP001631969"/>
    </source>
</evidence>
<dbReference type="EMBL" id="JBJURJ010000007">
    <property type="protein sequence ID" value="MFM9329158.1"/>
    <property type="molecule type" value="Genomic_DNA"/>
</dbReference>
<protein>
    <submittedName>
        <fullName evidence="1">DUF6597 domain-containing transcriptional factor</fullName>
    </submittedName>
</protein>
<accession>A0ACC7NWN6</accession>
<proteinExistence type="predicted"/>
<sequence>MPDPNGQKNVKAAASSALFSPVQTGSRIYNPLGRYREWKPCPDLQGRVCCYWYLPARPEGSVVAACERMVPDGCIDLILQWDRMSGEAIAFVVGTVDQPVFVPAEDTRWDRLGIRFYPGGLQHFLKEPGHLFTNRIYPLAEISKSLETELTRSVRPAVPAEELVLAVQQCLLARLQERLPWDHTFRNTLRHIYLAKGRLTVHELSQQECVSSKQLGRIFLERTGLSTKTFTQIIRFQQVLRHLNQEADPVLIRAALEHGYYDQAHFIHEFVDFSGLLPSDYVKQSG</sequence>
<dbReference type="Proteomes" id="UP001631969">
    <property type="component" value="Unassembled WGS sequence"/>
</dbReference>
<comment type="caution">
    <text evidence="1">The sequence shown here is derived from an EMBL/GenBank/DDBJ whole genome shotgun (WGS) entry which is preliminary data.</text>
</comment>